<sequence length="747" mass="83210">MSWIRTAVNRAVEVGGKTNITRTVRGYADSVVLHAGNAVSEGAKIIQDRIGASSRSLQSLRLTAKRLEDVSVSCRGEERVQLLRRWLVALKETDRERMFSSSPTYEHHADDSLKDSPKKPTIVYYVDPDLGTMDFREVFLYSQALEGITLSMILEAPNEEEVSLLLEIFGLCLAGGKEVHKAVMSSIQDLATAFTTYEDEVLVKREELLQYAQSAISGLKINADIARIDAEAHNIMEKLEKSKALNQLSNEASGNSSEETTALTMEAVEEKLGQIQLCSTLEALLLKKKSLRNGDSPEMHVEKVDKLKILSESLLNSTSKAEKRILEQRTQKEDALNFRVAKGDEISQLEKELSVEIREMEKQKGELEAELKKVNTSLNSSRARIHNAREERENFDEASNQILMHLKAKEDELAKSITSCRAEADVVNSWINFLDATWVLQTTDTEQKENQVNGDLERYGDHFVNLSVHLLSAYKEQLGPSVIRMKGLVADLHSSQGSEIAPIIKDEGSKAINHRKNLEEGFLELESKILTITNAVDAMKKQFYTNYEGVYRKNDDRVKELFSAVEKMEEEIKSIQRPVLEVENPTQQSHSQSSDSPRVDPSSSSKQTFEAPGKKEANGSGPPPVKRGNVVTQADLEKLGSDLGKDEEGYATEDIGEWEFDELEKEGPQKEADGQPLQPSPASNGAVDGGWKWTLRFTALCFTLTNHDICTSQLSLITVKEPLSEKVGERTCAHTTLNVVVRGASRG</sequence>
<dbReference type="EMBL" id="RCHU02000016">
    <property type="protein sequence ID" value="KAL3569405.1"/>
    <property type="molecule type" value="Genomic_DNA"/>
</dbReference>
<gene>
    <name evidence="1" type="ORF">D5086_029295</name>
</gene>
<dbReference type="Proteomes" id="UP000309997">
    <property type="component" value="Unassembled WGS sequence"/>
</dbReference>
<comment type="caution">
    <text evidence="1">The sequence shown here is derived from an EMBL/GenBank/DDBJ whole genome shotgun (WGS) entry which is preliminary data.</text>
</comment>
<organism evidence="1 2">
    <name type="scientific">Populus alba</name>
    <name type="common">White poplar</name>
    <dbReference type="NCBI Taxonomy" id="43335"/>
    <lineage>
        <taxon>Eukaryota</taxon>
        <taxon>Viridiplantae</taxon>
        <taxon>Streptophyta</taxon>
        <taxon>Embryophyta</taxon>
        <taxon>Tracheophyta</taxon>
        <taxon>Spermatophyta</taxon>
        <taxon>Magnoliopsida</taxon>
        <taxon>eudicotyledons</taxon>
        <taxon>Gunneridae</taxon>
        <taxon>Pentapetalae</taxon>
        <taxon>rosids</taxon>
        <taxon>fabids</taxon>
        <taxon>Malpighiales</taxon>
        <taxon>Salicaceae</taxon>
        <taxon>Saliceae</taxon>
        <taxon>Populus</taxon>
    </lineage>
</organism>
<proteinExistence type="predicted"/>
<keyword evidence="2" id="KW-1185">Reference proteome</keyword>
<evidence type="ECO:0000313" key="1">
    <source>
        <dbReference type="EMBL" id="KAL3569405.1"/>
    </source>
</evidence>
<accession>A0ACC4AT88</accession>
<name>A0ACC4AT88_POPAL</name>
<protein>
    <submittedName>
        <fullName evidence="1">Uncharacterized protein</fullName>
    </submittedName>
</protein>
<evidence type="ECO:0000313" key="2">
    <source>
        <dbReference type="Proteomes" id="UP000309997"/>
    </source>
</evidence>
<reference evidence="1 2" key="1">
    <citation type="journal article" date="2024" name="Plant Biotechnol. J.">
        <title>Genome and CRISPR/Cas9 system of a widespread forest tree (Populus alba) in the world.</title>
        <authorList>
            <person name="Liu Y.J."/>
            <person name="Jiang P.F."/>
            <person name="Han X.M."/>
            <person name="Li X.Y."/>
            <person name="Wang H.M."/>
            <person name="Wang Y.J."/>
            <person name="Wang X.X."/>
            <person name="Zeng Q.Y."/>
        </authorList>
    </citation>
    <scope>NUCLEOTIDE SEQUENCE [LARGE SCALE GENOMIC DNA]</scope>
    <source>
        <strain evidence="2">cv. PAL-ZL1</strain>
    </source>
</reference>